<dbReference type="OrthoDB" id="544331at2759"/>
<name>A0A2J7ZXE8_9CHLO</name>
<feature type="compositionally biased region" description="Basic residues" evidence="3">
    <location>
        <begin position="601"/>
        <end position="613"/>
    </location>
</feature>
<dbReference type="Pfam" id="PF00106">
    <property type="entry name" value="adh_short"/>
    <property type="match status" value="1"/>
</dbReference>
<dbReference type="GO" id="GO:0016491">
    <property type="term" value="F:oxidoreductase activity"/>
    <property type="evidence" value="ECO:0007669"/>
    <property type="project" value="UniProtKB-KW"/>
</dbReference>
<dbReference type="InterPro" id="IPR036291">
    <property type="entry name" value="NAD(P)-bd_dom_sf"/>
</dbReference>
<feature type="compositionally biased region" description="Gly residues" evidence="3">
    <location>
        <begin position="434"/>
        <end position="446"/>
    </location>
</feature>
<dbReference type="PANTHER" id="PTHR24320:SF262">
    <property type="entry name" value="DEHYDROGENASE"/>
    <property type="match status" value="1"/>
</dbReference>
<proteinExistence type="inferred from homology"/>
<dbReference type="EMBL" id="PGGS01000347">
    <property type="protein sequence ID" value="PNH04950.1"/>
    <property type="molecule type" value="Genomic_DNA"/>
</dbReference>
<evidence type="ECO:0000313" key="4">
    <source>
        <dbReference type="EMBL" id="PNH04950.1"/>
    </source>
</evidence>
<evidence type="ECO:0000256" key="3">
    <source>
        <dbReference type="SAM" id="MobiDB-lite"/>
    </source>
</evidence>
<dbReference type="SUPFAM" id="SSF51735">
    <property type="entry name" value="NAD(P)-binding Rossmann-fold domains"/>
    <property type="match status" value="1"/>
</dbReference>
<dbReference type="InterPro" id="IPR002347">
    <property type="entry name" value="SDR_fam"/>
</dbReference>
<accession>A0A2J7ZXE8</accession>
<protein>
    <submittedName>
        <fullName evidence="4">WW domain-containing oxidoreductase</fullName>
    </submittedName>
</protein>
<comment type="caution">
    <text evidence="4">The sequence shown here is derived from an EMBL/GenBank/DDBJ whole genome shotgun (WGS) entry which is preliminary data.</text>
</comment>
<comment type="similarity">
    <text evidence="1">Belongs to the short-chain dehydrogenases/reductases (SDR) family.</text>
</comment>
<gene>
    <name evidence="4" type="ORF">TSOC_008833</name>
</gene>
<feature type="region of interest" description="Disordered" evidence="3">
    <location>
        <begin position="491"/>
        <end position="515"/>
    </location>
</feature>
<sequence length="613" mass="63371">MEHDLVNRVALVTGATSGIGEEAAGMLAARGAKVIFGVRNPSKARRIAQALRDRYPGQALDLVIPPEAVPPLDLADPASIARFAAALLSDTATPLHILLNNAGSSMLPGPGVNDQGVNSLVQVNFLGPYQLTRLLEAKLVAGKARIVTVSSVTHRCYEIPADPRVFLHTTSSLTYPWTKLANVLLAYELQRRLGSFGVESCAVDPGGVRTAIWDEVPALAHPPASWVIEALYAPPADGAEVLVTAATLPWDEDRAPEVLDPRHDLRYYARGAFASPALTLVDGAWRHWLGFVRPSLYGAAVVLHSFADYPARHWSGGRIFNQTVPVRSALQTYDTHLAAALWSYCDKVAGLDGGGWPPPPLEEAAAHVDGGTAALEATGGHGKYDSPRATPTRKRAVMSPVQGFAASAGKPPLPQPQLAPIGVGTSPLARTPEQGGGNGGAWGSVSGGANARRRRVVARARDSDGEEADAAPEPEGEAAYGHYSAAATAATTAGASPADGALPPLPVEVPPPPQTLRHLAQEHGVVLPGTAFGGATSAAAAAPAGGGLPVAAAAAPSFLGDLSTSDRAPPPSKRLHVAEVAAEGDDSSAVQAPDKAGGSAKGKKKGQNKGRRH</sequence>
<evidence type="ECO:0000313" key="5">
    <source>
        <dbReference type="Proteomes" id="UP000236333"/>
    </source>
</evidence>
<feature type="compositionally biased region" description="Acidic residues" evidence="3">
    <location>
        <begin position="464"/>
        <end position="476"/>
    </location>
</feature>
<dbReference type="AlphaFoldDB" id="A0A2J7ZXE8"/>
<dbReference type="Proteomes" id="UP000236333">
    <property type="component" value="Unassembled WGS sequence"/>
</dbReference>
<evidence type="ECO:0000256" key="1">
    <source>
        <dbReference type="ARBA" id="ARBA00006484"/>
    </source>
</evidence>
<dbReference type="PANTHER" id="PTHR24320">
    <property type="entry name" value="RETINOL DEHYDROGENASE"/>
    <property type="match status" value="1"/>
</dbReference>
<dbReference type="Gene3D" id="3.40.50.720">
    <property type="entry name" value="NAD(P)-binding Rossmann-like Domain"/>
    <property type="match status" value="1"/>
</dbReference>
<feature type="region of interest" description="Disordered" evidence="3">
    <location>
        <begin position="560"/>
        <end position="613"/>
    </location>
</feature>
<evidence type="ECO:0000256" key="2">
    <source>
        <dbReference type="ARBA" id="ARBA00023002"/>
    </source>
</evidence>
<keyword evidence="5" id="KW-1185">Reference proteome</keyword>
<feature type="region of interest" description="Disordered" evidence="3">
    <location>
        <begin position="422"/>
        <end position="476"/>
    </location>
</feature>
<feature type="compositionally biased region" description="Low complexity" evidence="3">
    <location>
        <begin position="491"/>
        <end position="502"/>
    </location>
</feature>
<organism evidence="4 5">
    <name type="scientific">Tetrabaena socialis</name>
    <dbReference type="NCBI Taxonomy" id="47790"/>
    <lineage>
        <taxon>Eukaryota</taxon>
        <taxon>Viridiplantae</taxon>
        <taxon>Chlorophyta</taxon>
        <taxon>core chlorophytes</taxon>
        <taxon>Chlorophyceae</taxon>
        <taxon>CS clade</taxon>
        <taxon>Chlamydomonadales</taxon>
        <taxon>Tetrabaenaceae</taxon>
        <taxon>Tetrabaena</taxon>
    </lineage>
</organism>
<reference evidence="4 5" key="1">
    <citation type="journal article" date="2017" name="Mol. Biol. Evol.">
        <title>The 4-celled Tetrabaena socialis nuclear genome reveals the essential components for genetic control of cell number at the origin of multicellularity in the volvocine lineage.</title>
        <authorList>
            <person name="Featherston J."/>
            <person name="Arakaki Y."/>
            <person name="Hanschen E.R."/>
            <person name="Ferris P.J."/>
            <person name="Michod R.E."/>
            <person name="Olson B.J.S.C."/>
            <person name="Nozaki H."/>
            <person name="Durand P.M."/>
        </authorList>
    </citation>
    <scope>NUCLEOTIDE SEQUENCE [LARGE SCALE GENOMIC DNA]</scope>
    <source>
        <strain evidence="4 5">NIES-571</strain>
    </source>
</reference>
<keyword evidence="2" id="KW-0560">Oxidoreductase</keyword>
<feature type="compositionally biased region" description="Pro residues" evidence="3">
    <location>
        <begin position="503"/>
        <end position="514"/>
    </location>
</feature>
<dbReference type="PRINTS" id="PR00081">
    <property type="entry name" value="GDHRDH"/>
</dbReference>